<dbReference type="KEGG" id="marh:Mia14_0690"/>
<protein>
    <submittedName>
        <fullName evidence="1">Uncharacterized protein</fullName>
    </submittedName>
</protein>
<reference evidence="1 2" key="1">
    <citation type="journal article" date="2017" name="Nat. Commun.">
        <title>'ARMAN' archaea depend on association with euryarchaeal host in culture and in situ.</title>
        <authorList>
            <person name="Golyshina O."/>
            <person name="Toshchakov S."/>
            <person name="Makarova K."/>
            <person name="Gavrilov S."/>
            <person name="Korzhenkov A."/>
            <person name="La Cono V."/>
            <person name="Arcadi E."/>
            <person name="Nechitaylo T."/>
            <person name="Ferrer M."/>
            <person name="Kublanov I."/>
            <person name="Wolf Y."/>
            <person name="Yakimov M."/>
            <person name="Golyshin P."/>
            <person name="Slesarev A."/>
            <person name="Kozyavkin S."/>
        </authorList>
    </citation>
    <scope>NUCLEOTIDE SEQUENCE [LARGE SCALE GENOMIC DNA]</scope>
    <source>
        <strain evidence="1 2">Mia14</strain>
    </source>
</reference>
<dbReference type="EMBL" id="CP019964">
    <property type="protein sequence ID" value="ASI13990.1"/>
    <property type="molecule type" value="Genomic_DNA"/>
</dbReference>
<name>A0A218NNE8_9ARCH</name>
<organism evidence="1 2">
    <name type="scientific">Candidatus Mancarchaeum acidiphilum</name>
    <dbReference type="NCBI Taxonomy" id="1920749"/>
    <lineage>
        <taxon>Archaea</taxon>
        <taxon>Candidatus Micrarchaeota</taxon>
        <taxon>Candidatus Mancarchaeum</taxon>
    </lineage>
</organism>
<dbReference type="RefSeq" id="WP_088820253.1">
    <property type="nucleotide sequence ID" value="NZ_CP019964.1"/>
</dbReference>
<dbReference type="Proteomes" id="UP000197679">
    <property type="component" value="Chromosome"/>
</dbReference>
<proteinExistence type="predicted"/>
<dbReference type="GeneID" id="33314243"/>
<evidence type="ECO:0000313" key="1">
    <source>
        <dbReference type="EMBL" id="ASI13990.1"/>
    </source>
</evidence>
<keyword evidence="2" id="KW-1185">Reference proteome</keyword>
<dbReference type="AlphaFoldDB" id="A0A218NNE8"/>
<accession>A0A218NNE8</accession>
<gene>
    <name evidence="1" type="ORF">Mia14_0690</name>
</gene>
<evidence type="ECO:0000313" key="2">
    <source>
        <dbReference type="Proteomes" id="UP000197679"/>
    </source>
</evidence>
<sequence>MVKNDTQEYGLNIESPIRNEIKGRVLTALRKVDFEKILNSTMPYRKPVDKSAGIALSELLAEQAVDYIIKAIEISKDKNMERVGPAALIIAADEIRNSK</sequence>